<dbReference type="OrthoDB" id="10260134at2759"/>
<evidence type="ECO:0000256" key="9">
    <source>
        <dbReference type="ARBA" id="ARBA00022982"/>
    </source>
</evidence>
<dbReference type="PROSITE" id="PS00476">
    <property type="entry name" value="FATTY_ACID_DESATUR_1"/>
    <property type="match status" value="1"/>
</dbReference>
<evidence type="ECO:0000256" key="2">
    <source>
        <dbReference type="ARBA" id="ARBA00009295"/>
    </source>
</evidence>
<keyword evidence="15 16" id="KW-0275">Fatty acid biosynthesis</keyword>
<keyword evidence="7 16" id="KW-0479">Metal-binding</keyword>
<dbReference type="InterPro" id="IPR005804">
    <property type="entry name" value="FA_desaturase_dom"/>
</dbReference>
<dbReference type="Pfam" id="PF00487">
    <property type="entry name" value="FA_desaturase"/>
    <property type="match status" value="1"/>
</dbReference>
<comment type="function">
    <text evidence="16">Stearoyl-CoA desaturase that utilizes O(2) and electrons from reduced cytochrome b5 to introduce the first double bond into saturated fatty acyl-CoA substrates.</text>
</comment>
<dbReference type="FunFam" id="3.10.120.10:FF:000004">
    <property type="entry name" value="Acyl-CoA desaturase"/>
    <property type="match status" value="1"/>
</dbReference>
<evidence type="ECO:0000256" key="3">
    <source>
        <dbReference type="ARBA" id="ARBA00022448"/>
    </source>
</evidence>
<evidence type="ECO:0000256" key="8">
    <source>
        <dbReference type="ARBA" id="ARBA00022832"/>
    </source>
</evidence>
<reference evidence="19 20" key="1">
    <citation type="submission" date="2016-02" db="EMBL/GenBank/DDBJ databases">
        <title>Comparative genomic and transcriptomic foundation for Pichia pastoris.</title>
        <authorList>
            <person name="Love K.R."/>
            <person name="Shah K.A."/>
            <person name="Whittaker C.A."/>
            <person name="Wu J."/>
            <person name="Bartlett M.C."/>
            <person name="Ma D."/>
            <person name="Leeson R.L."/>
            <person name="Priest M."/>
            <person name="Young S.K."/>
            <person name="Love J.C."/>
        </authorList>
    </citation>
    <scope>NUCLEOTIDE SEQUENCE [LARGE SCALE GENOMIC DNA]</scope>
    <source>
        <strain evidence="19 20">ATCC 28485</strain>
    </source>
</reference>
<feature type="transmembrane region" description="Helical" evidence="17">
    <location>
        <begin position="94"/>
        <end position="115"/>
    </location>
</feature>
<dbReference type="PRINTS" id="PR00075">
    <property type="entry name" value="FACDDSATRASE"/>
</dbReference>
<keyword evidence="20" id="KW-1185">Reference proteome</keyword>
<keyword evidence="14 17" id="KW-0472">Membrane</keyword>
<dbReference type="InterPro" id="IPR009160">
    <property type="entry name" value="Acyl-CoA_deSatase_haem/ster-bd"/>
</dbReference>
<dbReference type="PROSITE" id="PS50255">
    <property type="entry name" value="CYTOCHROME_B5_2"/>
    <property type="match status" value="1"/>
</dbReference>
<dbReference type="GO" id="GO:0004768">
    <property type="term" value="F:stearoyl-CoA 9-desaturase activity"/>
    <property type="evidence" value="ECO:0007669"/>
    <property type="project" value="UniProtKB-UniRule"/>
</dbReference>
<dbReference type="GO" id="GO:0006636">
    <property type="term" value="P:unsaturated fatty acid biosynthetic process"/>
    <property type="evidence" value="ECO:0007669"/>
    <property type="project" value="UniProtKB-UniRule"/>
</dbReference>
<dbReference type="InterPro" id="IPR015876">
    <property type="entry name" value="Acyl-CoA_DS"/>
</dbReference>
<proteinExistence type="inferred from homology"/>
<dbReference type="Pfam" id="PF00173">
    <property type="entry name" value="Cyt-b5"/>
    <property type="match status" value="1"/>
</dbReference>
<evidence type="ECO:0000256" key="5">
    <source>
        <dbReference type="ARBA" id="ARBA00022617"/>
    </source>
</evidence>
<evidence type="ECO:0000256" key="14">
    <source>
        <dbReference type="ARBA" id="ARBA00023136"/>
    </source>
</evidence>
<comment type="cofactor">
    <cofactor evidence="16">
        <name>Fe(2+)</name>
        <dbReference type="ChEBI" id="CHEBI:29033"/>
    </cofactor>
    <text evidence="16">Expected to bind 2 Fe(2+) ions per subunit.</text>
</comment>
<evidence type="ECO:0000256" key="6">
    <source>
        <dbReference type="ARBA" id="ARBA00022692"/>
    </source>
</evidence>
<evidence type="ECO:0000259" key="18">
    <source>
        <dbReference type="PROSITE" id="PS50255"/>
    </source>
</evidence>
<comment type="subcellular location">
    <subcellularLocation>
        <location evidence="1">Membrane</location>
        <topology evidence="1">Multi-pass membrane protein</topology>
    </subcellularLocation>
</comment>
<evidence type="ECO:0000256" key="15">
    <source>
        <dbReference type="ARBA" id="ARBA00023160"/>
    </source>
</evidence>
<dbReference type="PIRSF" id="PIRSF000345">
    <property type="entry name" value="OLE1"/>
    <property type="match status" value="1"/>
</dbReference>
<evidence type="ECO:0000256" key="12">
    <source>
        <dbReference type="ARBA" id="ARBA00023004"/>
    </source>
</evidence>
<protein>
    <recommendedName>
        <fullName evidence="16">Acyl-CoA desaturase</fullName>
        <ecNumber evidence="16">1.14.19.1</ecNumber>
    </recommendedName>
</protein>
<dbReference type="InterPro" id="IPR001199">
    <property type="entry name" value="Cyt_B5-like_heme/steroid-bd"/>
</dbReference>
<keyword evidence="10 17" id="KW-1133">Transmembrane helix</keyword>
<evidence type="ECO:0000256" key="17">
    <source>
        <dbReference type="SAM" id="Phobius"/>
    </source>
</evidence>
<dbReference type="SMART" id="SM01117">
    <property type="entry name" value="Cyt-b5"/>
    <property type="match status" value="1"/>
</dbReference>
<keyword evidence="9 16" id="KW-0249">Electron transport</keyword>
<evidence type="ECO:0000313" key="20">
    <source>
        <dbReference type="Proteomes" id="UP000094565"/>
    </source>
</evidence>
<dbReference type="SUPFAM" id="SSF55856">
    <property type="entry name" value="Cytochrome b5-like heme/steroid binding domain"/>
    <property type="match status" value="1"/>
</dbReference>
<evidence type="ECO:0000256" key="10">
    <source>
        <dbReference type="ARBA" id="ARBA00022989"/>
    </source>
</evidence>
<name>A0A1B2JHB5_PICPA</name>
<dbReference type="AlphaFoldDB" id="A0A1B2JHB5"/>
<dbReference type="InterPro" id="IPR036400">
    <property type="entry name" value="Cyt_B5-like_heme/steroid_sf"/>
</dbReference>
<keyword evidence="3 16" id="KW-0813">Transport</keyword>
<keyword evidence="13 16" id="KW-0443">Lipid metabolism</keyword>
<dbReference type="Gene3D" id="3.10.120.10">
    <property type="entry name" value="Cytochrome b5-like heme/steroid binding domain"/>
    <property type="match status" value="1"/>
</dbReference>
<comment type="similarity">
    <text evidence="2 16">Belongs to the fatty acid desaturase type 1 family.</text>
</comment>
<keyword evidence="8 16" id="KW-0276">Fatty acid metabolism</keyword>
<dbReference type="InterPro" id="IPR001522">
    <property type="entry name" value="FADS-1_CS"/>
</dbReference>
<feature type="domain" description="Cytochrome b5 heme-binding" evidence="18">
    <location>
        <begin position="390"/>
        <end position="468"/>
    </location>
</feature>
<accession>A0A1B2JHB5</accession>
<keyword evidence="6 17" id="KW-0812">Transmembrane</keyword>
<dbReference type="InterPro" id="IPR018506">
    <property type="entry name" value="Cyt_B5_heme-BS"/>
</dbReference>
<keyword evidence="4 16" id="KW-0444">Lipid biosynthesis</keyword>
<feature type="transmembrane region" description="Helical" evidence="17">
    <location>
        <begin position="122"/>
        <end position="144"/>
    </location>
</feature>
<dbReference type="EMBL" id="CP014587">
    <property type="protein sequence ID" value="ANZ77426.1"/>
    <property type="molecule type" value="Genomic_DNA"/>
</dbReference>
<dbReference type="PANTHER" id="PTHR11351:SF31">
    <property type="entry name" value="DESATURASE 1, ISOFORM A-RELATED"/>
    <property type="match status" value="1"/>
</dbReference>
<dbReference type="CDD" id="cd03505">
    <property type="entry name" value="Delta9-FADS-like"/>
    <property type="match status" value="1"/>
</dbReference>
<organism evidence="19 20">
    <name type="scientific">Komagataella pastoris</name>
    <name type="common">Yeast</name>
    <name type="synonym">Pichia pastoris</name>
    <dbReference type="NCBI Taxonomy" id="4922"/>
    <lineage>
        <taxon>Eukaryota</taxon>
        <taxon>Fungi</taxon>
        <taxon>Dikarya</taxon>
        <taxon>Ascomycota</taxon>
        <taxon>Saccharomycotina</taxon>
        <taxon>Pichiomycetes</taxon>
        <taxon>Pichiales</taxon>
        <taxon>Pichiaceae</taxon>
        <taxon>Komagataella</taxon>
    </lineage>
</organism>
<evidence type="ECO:0000256" key="4">
    <source>
        <dbReference type="ARBA" id="ARBA00022516"/>
    </source>
</evidence>
<gene>
    <name evidence="19" type="primary">OLE1</name>
    <name evidence="19" type="ORF">ATY40_BA7505191</name>
</gene>
<keyword evidence="11 16" id="KW-0560">Oxidoreductase</keyword>
<dbReference type="EC" id="1.14.19.1" evidence="16"/>
<dbReference type="GO" id="GO:0020037">
    <property type="term" value="F:heme binding"/>
    <property type="evidence" value="ECO:0007669"/>
    <property type="project" value="InterPro"/>
</dbReference>
<keyword evidence="5 16" id="KW-0349">Heme</keyword>
<dbReference type="GO" id="GO:0005789">
    <property type="term" value="C:endoplasmic reticulum membrane"/>
    <property type="evidence" value="ECO:0007669"/>
    <property type="project" value="TreeGrafter"/>
</dbReference>
<dbReference type="PROSITE" id="PS00191">
    <property type="entry name" value="CYTOCHROME_B5_1"/>
    <property type="match status" value="1"/>
</dbReference>
<evidence type="ECO:0000256" key="16">
    <source>
        <dbReference type="PIRNR" id="PIRNR000345"/>
    </source>
</evidence>
<dbReference type="GO" id="GO:0005506">
    <property type="term" value="F:iron ion binding"/>
    <property type="evidence" value="ECO:0007669"/>
    <property type="project" value="TreeGrafter"/>
</dbReference>
<feature type="transmembrane region" description="Helical" evidence="17">
    <location>
        <begin position="237"/>
        <end position="257"/>
    </location>
</feature>
<evidence type="ECO:0000313" key="19">
    <source>
        <dbReference type="EMBL" id="ANZ77426.1"/>
    </source>
</evidence>
<evidence type="ECO:0000256" key="11">
    <source>
        <dbReference type="ARBA" id="ARBA00023002"/>
    </source>
</evidence>
<evidence type="ECO:0000256" key="13">
    <source>
        <dbReference type="ARBA" id="ARBA00023098"/>
    </source>
</evidence>
<evidence type="ECO:0000256" key="7">
    <source>
        <dbReference type="ARBA" id="ARBA00022723"/>
    </source>
</evidence>
<dbReference type="PANTHER" id="PTHR11351">
    <property type="entry name" value="ACYL-COA DESATURASE"/>
    <property type="match status" value="1"/>
</dbReference>
<comment type="catalytic activity">
    <reaction evidence="16">
        <text>octadecanoyl-CoA + 2 Fe(II)-[cytochrome b5] + O2 + 2 H(+) = (9Z)-octadecenoyl-CoA + 2 Fe(III)-[cytochrome b5] + 2 H2O</text>
        <dbReference type="Rhea" id="RHEA:19721"/>
        <dbReference type="Rhea" id="RHEA-COMP:10438"/>
        <dbReference type="Rhea" id="RHEA-COMP:10439"/>
        <dbReference type="ChEBI" id="CHEBI:15377"/>
        <dbReference type="ChEBI" id="CHEBI:15378"/>
        <dbReference type="ChEBI" id="CHEBI:15379"/>
        <dbReference type="ChEBI" id="CHEBI:29033"/>
        <dbReference type="ChEBI" id="CHEBI:29034"/>
        <dbReference type="ChEBI" id="CHEBI:57387"/>
        <dbReference type="ChEBI" id="CHEBI:57394"/>
        <dbReference type="EC" id="1.14.19.1"/>
    </reaction>
</comment>
<sequence>MEQPQSMEKVESVDVTEANAVAAGTNKLTKRIVAAGLGGKLMGTKSMVDVTADQLAKDSINDLLAKDKALKEKYEKQKHISEQPWTKDNWHKHINWLNMILVCGLPLFGVFATYYKPPTKETVMLGVVLYILGGLSITAGYHRLWSHRAYAARTPLKLLFALFGAGAVEGSIKWWSHSHRVHHRYTDTHRDPYDARKGFWYSHMGWMLTKPNPRYKARADISDLADDWIVRFQHRHYLLIMTFMALILPTIIAKYFWNDAWGGFIYGGIFKVFVIQQATFCVNSLAHWIGVQPFDDRRTPRDHFLTAIVTFGEGYHNFHHEFPSDYRNALKWYQYDPTKIVIYLSSKVGLSYNLKTFSDNAIKQGLVQQQQKKLDSMRAHLNWGTPLQDLPVWDKSEFFEKSKDKKGLVIISGIVHNVENFIGEHPGGEKLVKGALGKDATTAFNGGVYAHSNAAHNLLATMRVAVIRDGNANANTFSLQNEFLDKKAAAAAASN</sequence>
<keyword evidence="12 16" id="KW-0408">Iron</keyword>
<dbReference type="Proteomes" id="UP000094565">
    <property type="component" value="Chromosome 4"/>
</dbReference>
<feature type="transmembrane region" description="Helical" evidence="17">
    <location>
        <begin position="263"/>
        <end position="291"/>
    </location>
</feature>
<evidence type="ECO:0000256" key="1">
    <source>
        <dbReference type="ARBA" id="ARBA00004141"/>
    </source>
</evidence>